<accession>A0ABW5QYS5</accession>
<gene>
    <name evidence="1" type="ORF">ACFSW5_14935</name>
</gene>
<protein>
    <submittedName>
        <fullName evidence="1">Uncharacterized protein</fullName>
    </submittedName>
</protein>
<dbReference type="RefSeq" id="WP_379274549.1">
    <property type="nucleotide sequence ID" value="NZ_JBHUGT010000029.1"/>
</dbReference>
<dbReference type="Proteomes" id="UP001597493">
    <property type="component" value="Unassembled WGS sequence"/>
</dbReference>
<organism evidence="1 2">
    <name type="scientific">Paenibacillus thailandensis</name>
    <dbReference type="NCBI Taxonomy" id="393250"/>
    <lineage>
        <taxon>Bacteria</taxon>
        <taxon>Bacillati</taxon>
        <taxon>Bacillota</taxon>
        <taxon>Bacilli</taxon>
        <taxon>Bacillales</taxon>
        <taxon>Paenibacillaceae</taxon>
        <taxon>Paenibacillus</taxon>
    </lineage>
</organism>
<proteinExistence type="predicted"/>
<name>A0ABW5QYS5_9BACL</name>
<evidence type="ECO:0000313" key="2">
    <source>
        <dbReference type="Proteomes" id="UP001597493"/>
    </source>
</evidence>
<sequence>MSQYALAREDAYYNGDFDAIERIIDAEAAGVPLTLAHVKRVRKEPIHYIDPGTGAVTYALEFVAGLTRDEAMPVICELLTNLPVDRRVKYCEYCRYPYRDGSLRNTTRTCSSECKTGIKTLQRRQQRADKALLEGKERKRTKREEHYAWWHEYPFWLDEYEMLKVAWKYEVSHRTELIDFIQGQRELYGEGNRKIPSRKPGSEDDEACRKLNAWTRAKLRWF</sequence>
<keyword evidence="2" id="KW-1185">Reference proteome</keyword>
<comment type="caution">
    <text evidence="1">The sequence shown here is derived from an EMBL/GenBank/DDBJ whole genome shotgun (WGS) entry which is preliminary data.</text>
</comment>
<reference evidence="2" key="1">
    <citation type="journal article" date="2019" name="Int. J. Syst. Evol. Microbiol.">
        <title>The Global Catalogue of Microorganisms (GCM) 10K type strain sequencing project: providing services to taxonomists for standard genome sequencing and annotation.</title>
        <authorList>
            <consortium name="The Broad Institute Genomics Platform"/>
            <consortium name="The Broad Institute Genome Sequencing Center for Infectious Disease"/>
            <person name="Wu L."/>
            <person name="Ma J."/>
        </authorList>
    </citation>
    <scope>NUCLEOTIDE SEQUENCE [LARGE SCALE GENOMIC DNA]</scope>
    <source>
        <strain evidence="2">TISTR 1827</strain>
    </source>
</reference>
<dbReference type="EMBL" id="JBHUMY010000016">
    <property type="protein sequence ID" value="MFD2661547.1"/>
    <property type="molecule type" value="Genomic_DNA"/>
</dbReference>
<evidence type="ECO:0000313" key="1">
    <source>
        <dbReference type="EMBL" id="MFD2661547.1"/>
    </source>
</evidence>